<dbReference type="InterPro" id="IPR058637">
    <property type="entry name" value="YknX-like_C"/>
</dbReference>
<dbReference type="PANTHER" id="PTHR30469:SF15">
    <property type="entry name" value="HLYD FAMILY OF SECRETION PROTEINS"/>
    <property type="match status" value="1"/>
</dbReference>
<keyword evidence="3" id="KW-1133">Transmembrane helix</keyword>
<reference evidence="8" key="1">
    <citation type="submission" date="2016-01" db="EMBL/GenBank/DDBJ databases">
        <title>Draft genome of Chromobacterium sp. F49.</title>
        <authorList>
            <person name="Hong K.W."/>
        </authorList>
    </citation>
    <scope>NUCLEOTIDE SEQUENCE [LARGE SCALE GENOMIC DNA]</scope>
    <source>
        <strain evidence="8">CN3</strain>
    </source>
</reference>
<sequence length="402" mass="41594">MNYESTSIAGDRQMLTGPDGTKRSRHRAVIVGIVVILLVAIGAFWAFGRKGGDAPAAKAPPAGAAAGALPKVTVVVPGRDTVTRTVTGTGSLAARREMPVGVVGEGGLVTQVLVEPGSWVGAGQVLATVDRSVQAQTAESLAAQVRVARADAQIAQTELDRSKQLVERGFVSQADIDRKTATRDAANARVSVAQAQLAETQARNRRLDIRAPAAGLVLTRAVEPGQVIGGGSGVLFRIAMGGQMEMRAQLSEADLATVRAGVPAEVVPVGDTRVFKGQVWQVSPIIDPQTRQGIARIALNYDPALRPGGFASARIGAGASTAPLLPESAVLSDDKGSYVYVIDAQDKAVRRDVKVAEVSDEGALIASGLMGDERVVASAGAFLNPGQQVVPVRAAATPARKE</sequence>
<dbReference type="InterPro" id="IPR058647">
    <property type="entry name" value="BSH_CzcB-like"/>
</dbReference>
<dbReference type="SUPFAM" id="SSF111369">
    <property type="entry name" value="HlyD-like secretion proteins"/>
    <property type="match status" value="1"/>
</dbReference>
<keyword evidence="3" id="KW-0472">Membrane</keyword>
<evidence type="ECO:0000313" key="7">
    <source>
        <dbReference type="EMBL" id="KZE11545.1"/>
    </source>
</evidence>
<dbReference type="EMBL" id="LQQO01000034">
    <property type="protein sequence ID" value="KZE11545.1"/>
    <property type="molecule type" value="Genomic_DNA"/>
</dbReference>
<dbReference type="Gene3D" id="2.40.30.170">
    <property type="match status" value="1"/>
</dbReference>
<evidence type="ECO:0000259" key="5">
    <source>
        <dbReference type="Pfam" id="PF25973"/>
    </source>
</evidence>
<keyword evidence="3" id="KW-0812">Transmembrane</keyword>
<proteinExistence type="inferred from homology"/>
<dbReference type="InterPro" id="IPR006143">
    <property type="entry name" value="RND_pump_MFP"/>
</dbReference>
<evidence type="ECO:0000259" key="6">
    <source>
        <dbReference type="Pfam" id="PF25989"/>
    </source>
</evidence>
<feature type="domain" description="CzcB-like barrel-sandwich hybrid" evidence="5">
    <location>
        <begin position="106"/>
        <end position="233"/>
    </location>
</feature>
<name>A0ABR5Y9S3_9SPHN</name>
<protein>
    <submittedName>
        <fullName evidence="7">Efflux transporter periplasmic adaptor subunit</fullName>
    </submittedName>
</protein>
<dbReference type="InterPro" id="IPR058792">
    <property type="entry name" value="Beta-barrel_RND_2"/>
</dbReference>
<dbReference type="Pfam" id="PF25954">
    <property type="entry name" value="Beta-barrel_RND_2"/>
    <property type="match status" value="1"/>
</dbReference>
<evidence type="ECO:0000313" key="8">
    <source>
        <dbReference type="Proteomes" id="UP000076609"/>
    </source>
</evidence>
<dbReference type="Gene3D" id="2.40.50.100">
    <property type="match status" value="1"/>
</dbReference>
<evidence type="ECO:0000256" key="1">
    <source>
        <dbReference type="ARBA" id="ARBA00009477"/>
    </source>
</evidence>
<comment type="caution">
    <text evidence="7">The sequence shown here is derived from an EMBL/GenBank/DDBJ whole genome shotgun (WGS) entry which is preliminary data.</text>
</comment>
<evidence type="ECO:0000259" key="4">
    <source>
        <dbReference type="Pfam" id="PF25954"/>
    </source>
</evidence>
<dbReference type="Pfam" id="PF25989">
    <property type="entry name" value="YknX_C"/>
    <property type="match status" value="1"/>
</dbReference>
<keyword evidence="8" id="KW-1185">Reference proteome</keyword>
<comment type="similarity">
    <text evidence="1">Belongs to the membrane fusion protein (MFP) (TC 8.A.1) family.</text>
</comment>
<feature type="domain" description="CusB-like beta-barrel" evidence="4">
    <location>
        <begin position="247"/>
        <end position="317"/>
    </location>
</feature>
<feature type="region of interest" description="Disordered" evidence="2">
    <location>
        <begin position="1"/>
        <end position="21"/>
    </location>
</feature>
<feature type="domain" description="YknX-like C-terminal permuted SH3-like" evidence="6">
    <location>
        <begin position="325"/>
        <end position="389"/>
    </location>
</feature>
<feature type="transmembrane region" description="Helical" evidence="3">
    <location>
        <begin position="28"/>
        <end position="48"/>
    </location>
</feature>
<dbReference type="NCBIfam" id="TIGR01730">
    <property type="entry name" value="RND_mfp"/>
    <property type="match status" value="1"/>
</dbReference>
<dbReference type="RefSeq" id="WP_066692142.1">
    <property type="nucleotide sequence ID" value="NZ_CP117025.1"/>
</dbReference>
<evidence type="ECO:0000256" key="2">
    <source>
        <dbReference type="SAM" id="MobiDB-lite"/>
    </source>
</evidence>
<evidence type="ECO:0000256" key="3">
    <source>
        <dbReference type="SAM" id="Phobius"/>
    </source>
</evidence>
<dbReference type="Pfam" id="PF25973">
    <property type="entry name" value="BSH_CzcB"/>
    <property type="match status" value="1"/>
</dbReference>
<dbReference type="Proteomes" id="UP000076609">
    <property type="component" value="Unassembled WGS sequence"/>
</dbReference>
<dbReference type="Gene3D" id="2.40.420.20">
    <property type="match status" value="1"/>
</dbReference>
<dbReference type="Gene3D" id="1.10.287.470">
    <property type="entry name" value="Helix hairpin bin"/>
    <property type="match status" value="1"/>
</dbReference>
<gene>
    <name evidence="7" type="ORF">AVT10_04700</name>
</gene>
<organism evidence="7 8">
    <name type="scientific">Sphingomonas hankookensis</name>
    <dbReference type="NCBI Taxonomy" id="563996"/>
    <lineage>
        <taxon>Bacteria</taxon>
        <taxon>Pseudomonadati</taxon>
        <taxon>Pseudomonadota</taxon>
        <taxon>Alphaproteobacteria</taxon>
        <taxon>Sphingomonadales</taxon>
        <taxon>Sphingomonadaceae</taxon>
        <taxon>Sphingomonas</taxon>
    </lineage>
</organism>
<accession>A0ABR5Y9S3</accession>
<dbReference type="PANTHER" id="PTHR30469">
    <property type="entry name" value="MULTIDRUG RESISTANCE PROTEIN MDTA"/>
    <property type="match status" value="1"/>
</dbReference>